<dbReference type="Proteomes" id="UP000544052">
    <property type="component" value="Unassembled WGS sequence"/>
</dbReference>
<proteinExistence type="inferred from homology"/>
<keyword evidence="6 10" id="KW-1133">Transmembrane helix</keyword>
<evidence type="ECO:0000256" key="7">
    <source>
        <dbReference type="ARBA" id="ARBA00023136"/>
    </source>
</evidence>
<organism evidence="11 12">
    <name type="scientific">Limosilactobacillus fastidiosus</name>
    <dbReference type="NCBI Taxonomy" id="2759855"/>
    <lineage>
        <taxon>Bacteria</taxon>
        <taxon>Bacillati</taxon>
        <taxon>Bacillota</taxon>
        <taxon>Bacilli</taxon>
        <taxon>Lactobacillales</taxon>
        <taxon>Lactobacillaceae</taxon>
        <taxon>Limosilactobacillus</taxon>
    </lineage>
</organism>
<protein>
    <recommendedName>
        <fullName evidence="9">Teichoic acid D-alanyltransferase</fullName>
        <ecNumber evidence="9">2.3.1.-</ecNumber>
    </recommendedName>
</protein>
<comment type="subcellular location">
    <subcellularLocation>
        <location evidence="1">Cell membrane</location>
        <topology evidence="1">Multi-pass membrane protein</topology>
    </subcellularLocation>
</comment>
<evidence type="ECO:0000313" key="12">
    <source>
        <dbReference type="Proteomes" id="UP000544052"/>
    </source>
</evidence>
<evidence type="ECO:0000313" key="11">
    <source>
        <dbReference type="EMBL" id="MBB1062221.1"/>
    </source>
</evidence>
<keyword evidence="3 9" id="KW-1003">Cell membrane</keyword>
<keyword evidence="8 9" id="KW-0012">Acyltransferase</keyword>
<dbReference type="PANTHER" id="PTHR13285:SF23">
    <property type="entry name" value="TEICHOIC ACID D-ALANYLTRANSFERASE"/>
    <property type="match status" value="1"/>
</dbReference>
<dbReference type="PIRSF" id="PIRSF016636">
    <property type="entry name" value="AlgI_DltB"/>
    <property type="match status" value="1"/>
</dbReference>
<sequence>MINWLSSLPNFTAYGTPNYFIYLLLALLPLGIGLYFGKRFQWYEALISFIFIFLMFDGASWQQLFSLIAYVIYQTCLVMYYHHYRKTKNSAGIFYLFSFLSLIPIIVVKLSPAMVGHNSLLGFLGISYLTFRAVGTIIETRDGMVKEITPWHFIRFMLFMPTITSGPIDRYRRFSKDYQEVPERSDYLKLVEKGVFYLFLGFLYKFVIAYFFGQRFYPHFEQAAMGDGFLSWNMLGVMYTYGFYLFFDFAGYSLFAVAISYFMGVKTPMNFKQPFKSKNIKEFWNRWHISLSFWFRDYIFMRFVFMATKKRWFKNRNTLSATAYMLNMLTMGFWHGITWYYILYGFLHGLALVINDWWLRYKRKHLKKMPHNKFTECVAIFVTFNFVMFTFLLFSGYLNTYFFG</sequence>
<dbReference type="Pfam" id="PF03062">
    <property type="entry name" value="MBOAT"/>
    <property type="match status" value="1"/>
</dbReference>
<keyword evidence="4 9" id="KW-0808">Transferase</keyword>
<evidence type="ECO:0000256" key="4">
    <source>
        <dbReference type="ARBA" id="ARBA00022679"/>
    </source>
</evidence>
<feature type="transmembrane region" description="Helical" evidence="10">
    <location>
        <begin position="93"/>
        <end position="114"/>
    </location>
</feature>
<name>A0ABR6E4V6_9LACO</name>
<evidence type="ECO:0000256" key="8">
    <source>
        <dbReference type="ARBA" id="ARBA00023315"/>
    </source>
</evidence>
<evidence type="ECO:0000256" key="1">
    <source>
        <dbReference type="ARBA" id="ARBA00004651"/>
    </source>
</evidence>
<dbReference type="EMBL" id="JACIUZ010000003">
    <property type="protein sequence ID" value="MBB1062221.1"/>
    <property type="molecule type" value="Genomic_DNA"/>
</dbReference>
<feature type="transmembrane region" description="Helical" evidence="10">
    <location>
        <begin position="241"/>
        <end position="263"/>
    </location>
</feature>
<comment type="caution">
    <text evidence="11">The sequence shown here is derived from an EMBL/GenBank/DDBJ whole genome shotgun (WGS) entry which is preliminary data.</text>
</comment>
<feature type="transmembrane region" description="Helical" evidence="10">
    <location>
        <begin position="283"/>
        <end position="305"/>
    </location>
</feature>
<dbReference type="RefSeq" id="WP_182582451.1">
    <property type="nucleotide sequence ID" value="NZ_JACIUZ010000003.1"/>
</dbReference>
<reference evidence="11 12" key="1">
    <citation type="submission" date="2020-07" db="EMBL/GenBank/DDBJ databases">
        <title>Description of Limosilactobacillus balticus sp. nov., Limosilactobacillus agrestis sp. nov., Limosilactobacillus albertensis sp. nov., Limosilactobacillus rudii sp. nov., Limosilactobacillus fastidiosus sp. nov., five novel Limosilactobacillus species isolated from the vertebrate gastrointestinal tract, and proposal of 6 subspecies of Limosilactobacillus reuteri adapted to the gastrointestinal tract of specific vertebrate hosts.</title>
        <authorList>
            <person name="Li F."/>
            <person name="Cheng C."/>
            <person name="Zheng J."/>
            <person name="Quevedo R.M."/>
            <person name="Li J."/>
            <person name="Roos S."/>
            <person name="Gaenzle M.G."/>
            <person name="Walter J."/>
        </authorList>
    </citation>
    <scope>NUCLEOTIDE SEQUENCE [LARGE SCALE GENOMIC DNA]</scope>
    <source>
        <strain evidence="11 12">WF-MO7-1</strain>
    </source>
</reference>
<comment type="similarity">
    <text evidence="2 9">Belongs to the membrane-bound acyltransferase family.</text>
</comment>
<dbReference type="PANTHER" id="PTHR13285">
    <property type="entry name" value="ACYLTRANSFERASE"/>
    <property type="match status" value="1"/>
</dbReference>
<keyword evidence="12" id="KW-1185">Reference proteome</keyword>
<comment type="pathway">
    <text evidence="9">Cell wall biogenesis; lipoteichoic acid biosynthesis.</text>
</comment>
<evidence type="ECO:0000256" key="9">
    <source>
        <dbReference type="PIRNR" id="PIRNR016636"/>
    </source>
</evidence>
<dbReference type="InterPro" id="IPR024194">
    <property type="entry name" value="Ac/AlaTfrase_AlgI/DltB"/>
</dbReference>
<gene>
    <name evidence="11" type="primary">dltB</name>
    <name evidence="11" type="ORF">H5R64_00120</name>
</gene>
<dbReference type="NCBIfam" id="TIGR04091">
    <property type="entry name" value="LTA_dltB"/>
    <property type="match status" value="1"/>
</dbReference>
<evidence type="ECO:0000256" key="2">
    <source>
        <dbReference type="ARBA" id="ARBA00010323"/>
    </source>
</evidence>
<evidence type="ECO:0000256" key="10">
    <source>
        <dbReference type="SAM" id="Phobius"/>
    </source>
</evidence>
<evidence type="ECO:0000256" key="5">
    <source>
        <dbReference type="ARBA" id="ARBA00022692"/>
    </source>
</evidence>
<feature type="transmembrane region" description="Helical" evidence="10">
    <location>
        <begin position="120"/>
        <end position="138"/>
    </location>
</feature>
<dbReference type="InterPro" id="IPR004299">
    <property type="entry name" value="MBOAT_fam"/>
</dbReference>
<feature type="transmembrane region" description="Helical" evidence="10">
    <location>
        <begin position="194"/>
        <end position="212"/>
    </location>
</feature>
<dbReference type="PIRSF" id="PIRSF500216">
    <property type="entry name" value="DltB"/>
    <property type="match status" value="1"/>
</dbReference>
<feature type="transmembrane region" description="Helical" evidence="10">
    <location>
        <begin position="42"/>
        <end position="58"/>
    </location>
</feature>
<comment type="function">
    <text evidence="9">O-acyltransferase that catalyzes D-alanylation of both teichoic acid and lipoteichoic acid (LTA). D-alanylation of LTA plays an important role in modulating the properties of the cell wall in Gram-positive bacteria, influencing the net charge of the cell wall. Catalyzes D-alanylation from DltC carrier protein.</text>
</comment>
<keyword evidence="7 9" id="KW-0472">Membrane</keyword>
<evidence type="ECO:0000256" key="6">
    <source>
        <dbReference type="ARBA" id="ARBA00022989"/>
    </source>
</evidence>
<accession>A0ABR6E4V6</accession>
<feature type="transmembrane region" description="Helical" evidence="10">
    <location>
        <begin position="378"/>
        <end position="398"/>
    </location>
</feature>
<dbReference type="InterPro" id="IPR024024">
    <property type="entry name" value="DltB"/>
</dbReference>
<feature type="transmembrane region" description="Helical" evidence="10">
    <location>
        <begin position="64"/>
        <end position="81"/>
    </location>
</feature>
<feature type="transmembrane region" description="Helical" evidence="10">
    <location>
        <begin position="20"/>
        <end position="37"/>
    </location>
</feature>
<dbReference type="InterPro" id="IPR051085">
    <property type="entry name" value="MB_O-acyltransferase"/>
</dbReference>
<dbReference type="EC" id="2.3.1.-" evidence="9"/>
<feature type="transmembrane region" description="Helical" evidence="10">
    <location>
        <begin position="340"/>
        <end position="358"/>
    </location>
</feature>
<keyword evidence="5 10" id="KW-0812">Transmembrane</keyword>
<evidence type="ECO:0000256" key="3">
    <source>
        <dbReference type="ARBA" id="ARBA00022475"/>
    </source>
</evidence>